<keyword evidence="1" id="KW-0472">Membrane</keyword>
<feature type="transmembrane region" description="Helical" evidence="1">
    <location>
        <begin position="516"/>
        <end position="538"/>
    </location>
</feature>
<reference evidence="3" key="1">
    <citation type="submission" date="2022-07" db="EMBL/GenBank/DDBJ databases">
        <title>The genome of Lyophyllum shimeji provides insight into the initial evolution of ectomycorrhizal fungal genome.</title>
        <authorList>
            <person name="Kobayashi Y."/>
            <person name="Shibata T."/>
            <person name="Hirakawa H."/>
            <person name="Shigenobu S."/>
            <person name="Nishiyama T."/>
            <person name="Yamada A."/>
            <person name="Hasebe M."/>
            <person name="Kawaguchi M."/>
        </authorList>
    </citation>
    <scope>NUCLEOTIDE SEQUENCE</scope>
    <source>
        <strain evidence="3">AT787</strain>
    </source>
</reference>
<evidence type="ECO:0000259" key="2">
    <source>
        <dbReference type="Pfam" id="PF24800"/>
    </source>
</evidence>
<evidence type="ECO:0000256" key="1">
    <source>
        <dbReference type="SAM" id="Phobius"/>
    </source>
</evidence>
<dbReference type="EMBL" id="BRPK01000002">
    <property type="protein sequence ID" value="GLB35636.1"/>
    <property type="molecule type" value="Genomic_DNA"/>
</dbReference>
<sequence>MFLKPTCLGHVSTHERSRGKPEDNQHPLSFAHLDNCHCPSKRAFYAITVPSPVYPPLLASCQTCAETNTAHDDCRVVNDARKNKPRGTNVIGNRPWRAGSWTPQSSVGFALFLLSRYDNLFKHLGIRVSQECYTDAVQGVMISALKAASHHLANTETALTTHLAFRTVNWRIVLSIEISAPRGPFHLVYSTLNELRPCGLQVVSGISRSTDATFTDQYQSMRTRRSLQQHLGQFCARRVIRSESAAVKLCNLFLAYKHSQRAAGFLHLFSFCGNSPNEIDMSSHAINYAKAFGIESVAAAIVFTIAYVPLFGWFVRQSFGRPTYVFFVLSFFCVVRMTAFIIRAVLAGSDTAGQNLGLLIGDEVLFGVGFFGLLYSAYTLVLDRRLLTNVPPGTDPLSQLTQNRRIFRLALTVAVALGIVGSTQAQSSDPHKGNTLRIVSTVIFLVLTVLLVYQTVLLARIELHLTSGGYSTPAHQSFGHGYGAYVLCVIALLLLVRETFTTATVSNYAKQYNEHFWYPLYALPEIVAVVLYATPGLVPPRSELPT</sequence>
<dbReference type="InterPro" id="IPR056119">
    <property type="entry name" value="DUF7702"/>
</dbReference>
<feature type="domain" description="DUF7702" evidence="2">
    <location>
        <begin position="296"/>
        <end position="460"/>
    </location>
</feature>
<protein>
    <recommendedName>
        <fullName evidence="2">DUF7702 domain-containing protein</fullName>
    </recommendedName>
</protein>
<feature type="transmembrane region" description="Helical" evidence="1">
    <location>
        <begin position="297"/>
        <end position="315"/>
    </location>
</feature>
<keyword evidence="1" id="KW-1133">Transmembrane helix</keyword>
<proteinExistence type="predicted"/>
<feature type="transmembrane region" description="Helical" evidence="1">
    <location>
        <begin position="438"/>
        <end position="459"/>
    </location>
</feature>
<keyword evidence="4" id="KW-1185">Reference proteome</keyword>
<dbReference type="AlphaFoldDB" id="A0A9P3ULR2"/>
<gene>
    <name evidence="3" type="ORF">LshimejAT787_0212010</name>
</gene>
<name>A0A9P3ULR2_LYOSH</name>
<comment type="caution">
    <text evidence="3">The sequence shown here is derived from an EMBL/GenBank/DDBJ whole genome shotgun (WGS) entry which is preliminary data.</text>
</comment>
<dbReference type="OrthoDB" id="5389493at2759"/>
<feature type="transmembrane region" description="Helical" evidence="1">
    <location>
        <begin position="364"/>
        <end position="382"/>
    </location>
</feature>
<accession>A0A9P3ULR2</accession>
<keyword evidence="1" id="KW-0812">Transmembrane</keyword>
<feature type="transmembrane region" description="Helical" evidence="1">
    <location>
        <begin position="324"/>
        <end position="344"/>
    </location>
</feature>
<feature type="transmembrane region" description="Helical" evidence="1">
    <location>
        <begin position="479"/>
        <end position="496"/>
    </location>
</feature>
<evidence type="ECO:0000313" key="4">
    <source>
        <dbReference type="Proteomes" id="UP001063166"/>
    </source>
</evidence>
<dbReference type="Proteomes" id="UP001063166">
    <property type="component" value="Unassembled WGS sequence"/>
</dbReference>
<organism evidence="3 4">
    <name type="scientific">Lyophyllum shimeji</name>
    <name type="common">Hon-shimeji</name>
    <name type="synonym">Tricholoma shimeji</name>
    <dbReference type="NCBI Taxonomy" id="47721"/>
    <lineage>
        <taxon>Eukaryota</taxon>
        <taxon>Fungi</taxon>
        <taxon>Dikarya</taxon>
        <taxon>Basidiomycota</taxon>
        <taxon>Agaricomycotina</taxon>
        <taxon>Agaricomycetes</taxon>
        <taxon>Agaricomycetidae</taxon>
        <taxon>Agaricales</taxon>
        <taxon>Tricholomatineae</taxon>
        <taxon>Lyophyllaceae</taxon>
        <taxon>Lyophyllum</taxon>
    </lineage>
</organism>
<evidence type="ECO:0000313" key="3">
    <source>
        <dbReference type="EMBL" id="GLB35636.1"/>
    </source>
</evidence>
<dbReference type="Pfam" id="PF24800">
    <property type="entry name" value="DUF7702"/>
    <property type="match status" value="1"/>
</dbReference>